<dbReference type="AlphaFoldDB" id="A0A433DKW1"/>
<evidence type="ECO:0000313" key="2">
    <source>
        <dbReference type="EMBL" id="RUP51500.1"/>
    </source>
</evidence>
<feature type="region of interest" description="Disordered" evidence="1">
    <location>
        <begin position="148"/>
        <end position="168"/>
    </location>
</feature>
<sequence length="868" mass="99108">MSHFSISEYFKLLDNGQRQCLHCENKTYKTTDDEVLRNHILTKHPAIINTPPVPPRPQLDSQLDLMEVGTSSSAMQPPSPTEIQGLNTKQLIDYLRDNLPLDDDDLGLLTRNKITGRRFLTLKQVELERWGMAGGPAKDIIEYIAQLKGTPGQKRPSEGEESDAKRRPLTLESAIEKILEGIHLQPQSQTDKAEMPLQDRDFTNPTSIIKDNITHRLNGSVSKADFMILVSGGAPGIGKTRFGQGLYNHLQSHLKVPEWKQPRFEYLYLDFGNGIKLDKYDGDFSAMVIIGLRIAYTFFVDGQYDMPFVNFRDRAMPHAELFKVANVLNYIEDRLRLQNNLPPNQPVFVFLHIDEFQLIDAWDRHMEDVQETLFYNMIGDLAPFILPTKTPKFFVQTFLSGTAPSAVINVKEASRISFEFVPCPLLSMKSRIAIADHFATEYNAPMVGDQYKWKLCKPLLQLLDDTGGLPRALQYLFAVCFNYGGEQFFRSLETQSFNKIFYSTLDRLQGAYNIIKRVKENRRLALELLHHCIDAIPVELDDCLDPNAPKDTIANLERDAHIILSRHKDTPKYIINMPFFFLYTYNYTLGIVPPPLERTFQVDHTMYWQEWELFVAHYEAFRNNLLIRRGFQQLPLEKLYRGAYGKKETLETVVALTNLSVRTSNEQFPNSTNLTDKSDGTKIDWKAGDVIVVNGASAEFGDSFLVRNLSDGTEVLISTQDKWDYGAASIKENTWLKEFNKNISSLTKSALSIDRVITIVFTTQRLDRNLKDAPNLPDDCLLVTKEKFETYFGPVFSSRATFAIAAAINPNFSDLKRLQTIYGVGDVTSAQIAQNRPYRNEEDLRTKIPWLKSRSIDLSGLTYFPFGE</sequence>
<name>A0A433DKW1_9FUNG</name>
<dbReference type="Proteomes" id="UP000268093">
    <property type="component" value="Unassembled WGS sequence"/>
</dbReference>
<gene>
    <name evidence="2" type="ORF">BC936DRAFT_147799</name>
</gene>
<dbReference type="Gene3D" id="1.10.150.320">
    <property type="entry name" value="Photosystem II 12 kDa extrinsic protein"/>
    <property type="match status" value="1"/>
</dbReference>
<organism evidence="2 3">
    <name type="scientific">Jimgerdemannia flammicorona</name>
    <dbReference type="NCBI Taxonomy" id="994334"/>
    <lineage>
        <taxon>Eukaryota</taxon>
        <taxon>Fungi</taxon>
        <taxon>Fungi incertae sedis</taxon>
        <taxon>Mucoromycota</taxon>
        <taxon>Mucoromycotina</taxon>
        <taxon>Endogonomycetes</taxon>
        <taxon>Endogonales</taxon>
        <taxon>Endogonaceae</taxon>
        <taxon>Jimgerdemannia</taxon>
    </lineage>
</organism>
<accession>A0A433DKW1</accession>
<evidence type="ECO:0008006" key="4">
    <source>
        <dbReference type="Google" id="ProtNLM"/>
    </source>
</evidence>
<feature type="compositionally biased region" description="Basic and acidic residues" evidence="1">
    <location>
        <begin position="155"/>
        <end position="166"/>
    </location>
</feature>
<dbReference type="SUPFAM" id="SSF81585">
    <property type="entry name" value="PsbU/PolX domain-like"/>
    <property type="match status" value="1"/>
</dbReference>
<reference evidence="2 3" key="1">
    <citation type="journal article" date="2018" name="New Phytol.">
        <title>Phylogenomics of Endogonaceae and evolution of mycorrhizas within Mucoromycota.</title>
        <authorList>
            <person name="Chang Y."/>
            <person name="Desiro A."/>
            <person name="Na H."/>
            <person name="Sandor L."/>
            <person name="Lipzen A."/>
            <person name="Clum A."/>
            <person name="Barry K."/>
            <person name="Grigoriev I.V."/>
            <person name="Martin F.M."/>
            <person name="Stajich J.E."/>
            <person name="Smith M.E."/>
            <person name="Bonito G."/>
            <person name="Spatafora J.W."/>
        </authorList>
    </citation>
    <scope>NUCLEOTIDE SEQUENCE [LARGE SCALE GENOMIC DNA]</scope>
    <source>
        <strain evidence="2 3">GMNB39</strain>
    </source>
</reference>
<comment type="caution">
    <text evidence="2">The sequence shown here is derived from an EMBL/GenBank/DDBJ whole genome shotgun (WGS) entry which is preliminary data.</text>
</comment>
<dbReference type="OrthoDB" id="2315391at2759"/>
<keyword evidence="3" id="KW-1185">Reference proteome</keyword>
<proteinExistence type="predicted"/>
<evidence type="ECO:0000256" key="1">
    <source>
        <dbReference type="SAM" id="MobiDB-lite"/>
    </source>
</evidence>
<dbReference type="InterPro" id="IPR013761">
    <property type="entry name" value="SAM/pointed_sf"/>
</dbReference>
<evidence type="ECO:0000313" key="3">
    <source>
        <dbReference type="Proteomes" id="UP000268093"/>
    </source>
</evidence>
<protein>
    <recommendedName>
        <fullName evidence="4">SAM domain-containing protein</fullName>
    </recommendedName>
</protein>
<dbReference type="EMBL" id="RBNI01000685">
    <property type="protein sequence ID" value="RUP51500.1"/>
    <property type="molecule type" value="Genomic_DNA"/>
</dbReference>
<dbReference type="Gene3D" id="1.10.150.50">
    <property type="entry name" value="Transcription Factor, Ets-1"/>
    <property type="match status" value="1"/>
</dbReference>